<organism evidence="1 2">
    <name type="scientific">Gluconobacter wancherniae NBRC 103581</name>
    <dbReference type="NCBI Taxonomy" id="656744"/>
    <lineage>
        <taxon>Bacteria</taxon>
        <taxon>Pseudomonadati</taxon>
        <taxon>Pseudomonadota</taxon>
        <taxon>Alphaproteobacteria</taxon>
        <taxon>Acetobacterales</taxon>
        <taxon>Acetobacteraceae</taxon>
        <taxon>Gluconobacter</taxon>
    </lineage>
</organism>
<accession>A0A511AZR0</accession>
<proteinExistence type="predicted"/>
<dbReference type="EMBL" id="BJUZ01000002">
    <property type="protein sequence ID" value="GEK93690.1"/>
    <property type="molecule type" value="Genomic_DNA"/>
</dbReference>
<protein>
    <submittedName>
        <fullName evidence="1">Uncharacterized protein</fullName>
    </submittedName>
</protein>
<dbReference type="AlphaFoldDB" id="A0A511AZR0"/>
<gene>
    <name evidence="1" type="ORF">GWA01_14600</name>
</gene>
<name>A0A511AZR0_9PROT</name>
<evidence type="ECO:0000313" key="1">
    <source>
        <dbReference type="EMBL" id="GEK93690.1"/>
    </source>
</evidence>
<comment type="caution">
    <text evidence="1">The sequence shown here is derived from an EMBL/GenBank/DDBJ whole genome shotgun (WGS) entry which is preliminary data.</text>
</comment>
<dbReference type="Proteomes" id="UP000321230">
    <property type="component" value="Unassembled WGS sequence"/>
</dbReference>
<evidence type="ECO:0000313" key="2">
    <source>
        <dbReference type="Proteomes" id="UP000321230"/>
    </source>
</evidence>
<reference evidence="1 2" key="1">
    <citation type="submission" date="2019-07" db="EMBL/GenBank/DDBJ databases">
        <title>Whole genome shotgun sequence of Gluconobacter wancherniae NBRC 103581.</title>
        <authorList>
            <person name="Hosoyama A."/>
            <person name="Uohara A."/>
            <person name="Ohji S."/>
            <person name="Ichikawa N."/>
        </authorList>
    </citation>
    <scope>NUCLEOTIDE SEQUENCE [LARGE SCALE GENOMIC DNA]</scope>
    <source>
        <strain evidence="1 2">NBRC 103581</strain>
    </source>
</reference>
<sequence length="69" mass="7353">MSVTAHGLQAGRSICPPQTSQCASVFCATDAPSMKQTQTFHAQISKDCREKAIARLNGHGLKPRPMKGA</sequence>
<keyword evidence="2" id="KW-1185">Reference proteome</keyword>